<sequence length="204" mass="23996">MENERKEKAMTKVFSVLMRTAVMPAFTFPKGGIATRAVSSCLGVLDGHCQREASDERIVDFCVCQVYAISRFDAVYLKRWKVSHSFGQKALERFAANRQATRYYEDRWLKKHGLSRGVLLSYIRDRREHPLFRYVFLRYEEATKERTLNTAVGYYICGISTLLWTPFSPACEQCCHAEACRERTRLNYPELYRIRTEEYNNRNK</sequence>
<name>A0A396C1G2_BACFG</name>
<protein>
    <submittedName>
        <fullName evidence="1">Uncharacterized protein</fullName>
    </submittedName>
</protein>
<dbReference type="RefSeq" id="WP_122329971.1">
    <property type="nucleotide sequence ID" value="NZ_JAQDYY010000001.1"/>
</dbReference>
<comment type="caution">
    <text evidence="1">The sequence shown here is derived from an EMBL/GenBank/DDBJ whole genome shotgun (WGS) entry which is preliminary data.</text>
</comment>
<dbReference type="Proteomes" id="UP000266644">
    <property type="component" value="Unassembled WGS sequence"/>
</dbReference>
<evidence type="ECO:0000313" key="2">
    <source>
        <dbReference type="Proteomes" id="UP000266644"/>
    </source>
</evidence>
<organism evidence="1 2">
    <name type="scientific">Bacteroides fragilis</name>
    <dbReference type="NCBI Taxonomy" id="817"/>
    <lineage>
        <taxon>Bacteria</taxon>
        <taxon>Pseudomonadati</taxon>
        <taxon>Bacteroidota</taxon>
        <taxon>Bacteroidia</taxon>
        <taxon>Bacteroidales</taxon>
        <taxon>Bacteroidaceae</taxon>
        <taxon>Bacteroides</taxon>
    </lineage>
</organism>
<gene>
    <name evidence="1" type="ORF">DW228_05865</name>
</gene>
<proteinExistence type="predicted"/>
<accession>A0A396C1G2</accession>
<reference evidence="1 2" key="1">
    <citation type="submission" date="2018-08" db="EMBL/GenBank/DDBJ databases">
        <title>A genome reference for cultivated species of the human gut microbiota.</title>
        <authorList>
            <person name="Zou Y."/>
            <person name="Xue W."/>
            <person name="Luo G."/>
        </authorList>
    </citation>
    <scope>NUCLEOTIDE SEQUENCE [LARGE SCALE GENOMIC DNA]</scope>
    <source>
        <strain evidence="1 2">AM18-6</strain>
    </source>
</reference>
<dbReference type="EMBL" id="QRJE01000008">
    <property type="protein sequence ID" value="RHH14325.1"/>
    <property type="molecule type" value="Genomic_DNA"/>
</dbReference>
<evidence type="ECO:0000313" key="1">
    <source>
        <dbReference type="EMBL" id="RHH14325.1"/>
    </source>
</evidence>
<dbReference type="AlphaFoldDB" id="A0A396C1G2"/>